<dbReference type="RefSeq" id="WP_320183696.1">
    <property type="nucleotide sequence ID" value="NZ_CP138332.1"/>
</dbReference>
<dbReference type="Proteomes" id="UP001597525">
    <property type="component" value="Unassembled WGS sequence"/>
</dbReference>
<organism evidence="1 2">
    <name type="scientific">Sphingobacterium bambusae</name>
    <dbReference type="NCBI Taxonomy" id="662858"/>
    <lineage>
        <taxon>Bacteria</taxon>
        <taxon>Pseudomonadati</taxon>
        <taxon>Bacteroidota</taxon>
        <taxon>Sphingobacteriia</taxon>
        <taxon>Sphingobacteriales</taxon>
        <taxon>Sphingobacteriaceae</taxon>
        <taxon>Sphingobacterium</taxon>
    </lineage>
</organism>
<proteinExistence type="predicted"/>
<protein>
    <recommendedName>
        <fullName evidence="3">DUF4177 domain-containing protein</fullName>
    </recommendedName>
</protein>
<accession>A0ABW6BL45</accession>
<comment type="caution">
    <text evidence="1">The sequence shown here is derived from an EMBL/GenBank/DDBJ whole genome shotgun (WGS) entry which is preliminary data.</text>
</comment>
<name>A0ABW6BL45_9SPHI</name>
<dbReference type="EMBL" id="JBHUPB010000015">
    <property type="protein sequence ID" value="MFD2970215.1"/>
    <property type="molecule type" value="Genomic_DNA"/>
</dbReference>
<gene>
    <name evidence="1" type="ORF">ACFS7Y_22680</name>
</gene>
<sequence length="69" mass="8094">MRYFFALASTYGQERHSKIDTKDLTESQLLHIDQLATQDGWVLISHNGDHYLNNFSNPDYHLRMQLNPS</sequence>
<evidence type="ECO:0000313" key="1">
    <source>
        <dbReference type="EMBL" id="MFD2970215.1"/>
    </source>
</evidence>
<keyword evidence="2" id="KW-1185">Reference proteome</keyword>
<reference evidence="2" key="1">
    <citation type="journal article" date="2019" name="Int. J. Syst. Evol. Microbiol.">
        <title>The Global Catalogue of Microorganisms (GCM) 10K type strain sequencing project: providing services to taxonomists for standard genome sequencing and annotation.</title>
        <authorList>
            <consortium name="The Broad Institute Genomics Platform"/>
            <consortium name="The Broad Institute Genome Sequencing Center for Infectious Disease"/>
            <person name="Wu L."/>
            <person name="Ma J."/>
        </authorList>
    </citation>
    <scope>NUCLEOTIDE SEQUENCE [LARGE SCALE GENOMIC DNA]</scope>
    <source>
        <strain evidence="2">KCTC 22814</strain>
    </source>
</reference>
<evidence type="ECO:0008006" key="3">
    <source>
        <dbReference type="Google" id="ProtNLM"/>
    </source>
</evidence>
<evidence type="ECO:0000313" key="2">
    <source>
        <dbReference type="Proteomes" id="UP001597525"/>
    </source>
</evidence>